<accession>A0A0E0LU98</accession>
<dbReference type="Proteomes" id="UP000026962">
    <property type="component" value="Chromosome 8"/>
</dbReference>
<name>A0A0E0LU98_ORYPU</name>
<dbReference type="EnsemblPlants" id="OPUNC08G11360.1">
    <property type="protein sequence ID" value="OPUNC08G11360.1"/>
    <property type="gene ID" value="OPUNC08G11360"/>
</dbReference>
<dbReference type="Gramene" id="OPUNC08G11360.1">
    <property type="protein sequence ID" value="OPUNC08G11360.1"/>
    <property type="gene ID" value="OPUNC08G11360"/>
</dbReference>
<dbReference type="HOGENOM" id="CLU_2088753_0_0_1"/>
<protein>
    <submittedName>
        <fullName evidence="1">Uncharacterized protein</fullName>
    </submittedName>
</protein>
<organism evidence="1">
    <name type="scientific">Oryza punctata</name>
    <name type="common">Red rice</name>
    <dbReference type="NCBI Taxonomy" id="4537"/>
    <lineage>
        <taxon>Eukaryota</taxon>
        <taxon>Viridiplantae</taxon>
        <taxon>Streptophyta</taxon>
        <taxon>Embryophyta</taxon>
        <taxon>Tracheophyta</taxon>
        <taxon>Spermatophyta</taxon>
        <taxon>Magnoliopsida</taxon>
        <taxon>Liliopsida</taxon>
        <taxon>Poales</taxon>
        <taxon>Poaceae</taxon>
        <taxon>BOP clade</taxon>
        <taxon>Oryzoideae</taxon>
        <taxon>Oryzeae</taxon>
        <taxon>Oryzinae</taxon>
        <taxon>Oryza</taxon>
    </lineage>
</organism>
<reference evidence="1" key="1">
    <citation type="submission" date="2015-04" db="UniProtKB">
        <authorList>
            <consortium name="EnsemblPlants"/>
        </authorList>
    </citation>
    <scope>IDENTIFICATION</scope>
</reference>
<dbReference type="AlphaFoldDB" id="A0A0E0LU98"/>
<evidence type="ECO:0000313" key="1">
    <source>
        <dbReference type="EnsemblPlants" id="OPUNC08G11360.1"/>
    </source>
</evidence>
<sequence length="117" mass="12213">MAEDITVATSRVCSHPSAADASNLIFIDDGNDYLPHLLELRSSLSSTGSGAFGGFLPNGCALIPFHGIGDYDSGVCVVDCSWVVCKSGVEGIFGYGMTESSRGIGRHGSDVQCYLDS</sequence>
<proteinExistence type="predicted"/>
<reference evidence="1" key="2">
    <citation type="submission" date="2018-05" db="EMBL/GenBank/DDBJ databases">
        <title>OpunRS2 (Oryza punctata Reference Sequence Version 2).</title>
        <authorList>
            <person name="Zhang J."/>
            <person name="Kudrna D."/>
            <person name="Lee S."/>
            <person name="Talag J."/>
            <person name="Welchert J."/>
            <person name="Wing R.A."/>
        </authorList>
    </citation>
    <scope>NUCLEOTIDE SEQUENCE [LARGE SCALE GENOMIC DNA]</scope>
</reference>
<evidence type="ECO:0000313" key="2">
    <source>
        <dbReference type="Proteomes" id="UP000026962"/>
    </source>
</evidence>
<keyword evidence="2" id="KW-1185">Reference proteome</keyword>